<reference evidence="2" key="2">
    <citation type="submission" date="2015-01" db="EMBL/GenBank/DDBJ databases">
        <title>Evolutionary Origins and Diversification of the Mycorrhizal Mutualists.</title>
        <authorList>
            <consortium name="DOE Joint Genome Institute"/>
            <consortium name="Mycorrhizal Genomics Consortium"/>
            <person name="Kohler A."/>
            <person name="Kuo A."/>
            <person name="Nagy L.G."/>
            <person name="Floudas D."/>
            <person name="Copeland A."/>
            <person name="Barry K.W."/>
            <person name="Cichocki N."/>
            <person name="Veneault-Fourrey C."/>
            <person name="LaButti K."/>
            <person name="Lindquist E.A."/>
            <person name="Lipzen A."/>
            <person name="Lundell T."/>
            <person name="Morin E."/>
            <person name="Murat C."/>
            <person name="Riley R."/>
            <person name="Ohm R."/>
            <person name="Sun H."/>
            <person name="Tunlid A."/>
            <person name="Henrissat B."/>
            <person name="Grigoriev I.V."/>
            <person name="Hibbett D.S."/>
            <person name="Martin F."/>
        </authorList>
    </citation>
    <scope>NUCLEOTIDE SEQUENCE [LARGE SCALE GENOMIC DNA]</scope>
    <source>
        <strain evidence="2">Marx 270</strain>
    </source>
</reference>
<dbReference type="HOGENOM" id="CLU_903503_0_0_1"/>
<name>A0A0C3NCQ7_PISTI</name>
<sequence>MISFSRLTTGQFPIMVSPAATCSRQRWSPQRIPLHYPVHVLLPSYSMPMVNLMVTSRLRLVTALAKIGYMLLLMNRDHRRRLMLLECMTVCGTEVQNMPDVWGKPAWVLTRVHNVVCGKSEKSDHCKVTIDVVKCPGCCQQPLEWELTYRIGDGDTPGLMLPLTYWLINLGHHRLLVDGVAAKFVLSETLQGTQLGDYGDIQQHSHGFMHRRGNIFEDLHLLPPELRLYPDDPDLKPVVHRISGESGAGTDNQDVTSMIGDSGTDPALILRRPIGLSLPNTRAVAILLRALSARGSNYALVTTVIRCSACRPTDKFKDNLAKNSWGYSHFWRTYSPVEFPSHSTDSDERSIVPLFQIAHPWAWTRAVQAPDPMTRVEFRKI</sequence>
<dbReference type="InParanoid" id="A0A0C3NCQ7"/>
<keyword evidence="2" id="KW-1185">Reference proteome</keyword>
<reference evidence="1 2" key="1">
    <citation type="submission" date="2014-04" db="EMBL/GenBank/DDBJ databases">
        <authorList>
            <consortium name="DOE Joint Genome Institute"/>
            <person name="Kuo A."/>
            <person name="Kohler A."/>
            <person name="Costa M.D."/>
            <person name="Nagy L.G."/>
            <person name="Floudas D."/>
            <person name="Copeland A."/>
            <person name="Barry K.W."/>
            <person name="Cichocki N."/>
            <person name="Veneault-Fourrey C."/>
            <person name="LaButti K."/>
            <person name="Lindquist E.A."/>
            <person name="Lipzen A."/>
            <person name="Lundell T."/>
            <person name="Morin E."/>
            <person name="Murat C."/>
            <person name="Sun H."/>
            <person name="Tunlid A."/>
            <person name="Henrissat B."/>
            <person name="Grigoriev I.V."/>
            <person name="Hibbett D.S."/>
            <person name="Martin F."/>
            <person name="Nordberg H.P."/>
            <person name="Cantor M.N."/>
            <person name="Hua S.X."/>
        </authorList>
    </citation>
    <scope>NUCLEOTIDE SEQUENCE [LARGE SCALE GENOMIC DNA]</scope>
    <source>
        <strain evidence="1 2">Marx 270</strain>
    </source>
</reference>
<organism evidence="1 2">
    <name type="scientific">Pisolithus tinctorius Marx 270</name>
    <dbReference type="NCBI Taxonomy" id="870435"/>
    <lineage>
        <taxon>Eukaryota</taxon>
        <taxon>Fungi</taxon>
        <taxon>Dikarya</taxon>
        <taxon>Basidiomycota</taxon>
        <taxon>Agaricomycotina</taxon>
        <taxon>Agaricomycetes</taxon>
        <taxon>Agaricomycetidae</taxon>
        <taxon>Boletales</taxon>
        <taxon>Sclerodermatineae</taxon>
        <taxon>Pisolithaceae</taxon>
        <taxon>Pisolithus</taxon>
    </lineage>
</organism>
<dbReference type="Proteomes" id="UP000054217">
    <property type="component" value="Unassembled WGS sequence"/>
</dbReference>
<dbReference type="EMBL" id="KN832011">
    <property type="protein sequence ID" value="KIN98889.1"/>
    <property type="molecule type" value="Genomic_DNA"/>
</dbReference>
<accession>A0A0C3NCQ7</accession>
<proteinExistence type="predicted"/>
<dbReference type="AlphaFoldDB" id="A0A0C3NCQ7"/>
<evidence type="ECO:0000313" key="1">
    <source>
        <dbReference type="EMBL" id="KIN98889.1"/>
    </source>
</evidence>
<evidence type="ECO:0000313" key="2">
    <source>
        <dbReference type="Proteomes" id="UP000054217"/>
    </source>
</evidence>
<protein>
    <submittedName>
        <fullName evidence="1">Uncharacterized protein</fullName>
    </submittedName>
</protein>
<gene>
    <name evidence="1" type="ORF">M404DRAFT_826275</name>
</gene>